<dbReference type="EMBL" id="JAINVZ010000001">
    <property type="protein sequence ID" value="MBY8883372.1"/>
    <property type="molecule type" value="Genomic_DNA"/>
</dbReference>
<comment type="caution">
    <text evidence="2">The sequence shown here is derived from an EMBL/GenBank/DDBJ whole genome shotgun (WGS) entry which is preliminary data.</text>
</comment>
<feature type="transmembrane region" description="Helical" evidence="1">
    <location>
        <begin position="54"/>
        <end position="78"/>
    </location>
</feature>
<feature type="transmembrane region" description="Helical" evidence="1">
    <location>
        <begin position="152"/>
        <end position="171"/>
    </location>
</feature>
<proteinExistence type="predicted"/>
<dbReference type="Proteomes" id="UP001198565">
    <property type="component" value="Unassembled WGS sequence"/>
</dbReference>
<gene>
    <name evidence="2" type="ORF">K7472_00740</name>
</gene>
<keyword evidence="1" id="KW-1133">Transmembrane helix</keyword>
<keyword evidence="1" id="KW-0812">Transmembrane</keyword>
<reference evidence="2 3" key="1">
    <citation type="submission" date="2021-08" db="EMBL/GenBank/DDBJ databases">
        <title>Streptomyces sp. PTM05 isolated from lichen.</title>
        <authorList>
            <person name="Somphong A."/>
            <person name="Phongsopitanun W."/>
            <person name="Tanasupawat S."/>
        </authorList>
    </citation>
    <scope>NUCLEOTIDE SEQUENCE [LARGE SCALE GENOMIC DNA]</scope>
    <source>
        <strain evidence="2 3">Ptm05</strain>
    </source>
</reference>
<keyword evidence="3" id="KW-1185">Reference proteome</keyword>
<feature type="transmembrane region" description="Helical" evidence="1">
    <location>
        <begin position="90"/>
        <end position="112"/>
    </location>
</feature>
<organism evidence="2 3">
    <name type="scientific">Streptantibioticus parmotrematis</name>
    <dbReference type="NCBI Taxonomy" id="2873249"/>
    <lineage>
        <taxon>Bacteria</taxon>
        <taxon>Bacillati</taxon>
        <taxon>Actinomycetota</taxon>
        <taxon>Actinomycetes</taxon>
        <taxon>Kitasatosporales</taxon>
        <taxon>Streptomycetaceae</taxon>
        <taxon>Streptantibioticus</taxon>
    </lineage>
</organism>
<keyword evidence="1" id="KW-0472">Membrane</keyword>
<evidence type="ECO:0000313" key="3">
    <source>
        <dbReference type="Proteomes" id="UP001198565"/>
    </source>
</evidence>
<dbReference type="InterPro" id="IPR046862">
    <property type="entry name" value="Rhomboid_2"/>
</dbReference>
<dbReference type="Pfam" id="PF20401">
    <property type="entry name" value="Rhomboid_2"/>
    <property type="match status" value="1"/>
</dbReference>
<evidence type="ECO:0008006" key="4">
    <source>
        <dbReference type="Google" id="ProtNLM"/>
    </source>
</evidence>
<accession>A0ABS7QJN1</accession>
<sequence>MRGWVAAAPGTYVWLLVLTVSALQFQQVPPRVRHVILHVDSTNLFQLAHHPLHVLVLSAVWTQASTLLTYVVLFQLFHVPAERWLGTARWLAVVVTAHVGATFVSEGTVWLAIRYGVDPTRMQYTLDVGVSYGLAGVAGVLAYRLVSPWREVYVIVALCYLGTRVVVLHTFTDIGHLSAYLIGLCCHPLTRGRPRWDPRAALAQARQRTGKGAGAGKRPR</sequence>
<protein>
    <recommendedName>
        <fullName evidence="4">Integral membrane protein</fullName>
    </recommendedName>
</protein>
<feature type="transmembrane region" description="Helical" evidence="1">
    <location>
        <begin position="6"/>
        <end position="25"/>
    </location>
</feature>
<evidence type="ECO:0000256" key="1">
    <source>
        <dbReference type="SAM" id="Phobius"/>
    </source>
</evidence>
<name>A0ABS7QJN1_9ACTN</name>
<evidence type="ECO:0000313" key="2">
    <source>
        <dbReference type="EMBL" id="MBY8883372.1"/>
    </source>
</evidence>
<feature type="transmembrane region" description="Helical" evidence="1">
    <location>
        <begin position="124"/>
        <end position="146"/>
    </location>
</feature>